<dbReference type="EMBL" id="JACHKS010000001">
    <property type="protein sequence ID" value="MBB6330646.1"/>
    <property type="molecule type" value="Genomic_DNA"/>
</dbReference>
<gene>
    <name evidence="1" type="ORF">HNP24_001596</name>
</gene>
<keyword evidence="2" id="KW-1185">Reference proteome</keyword>
<dbReference type="Proteomes" id="UP000587367">
    <property type="component" value="Unassembled WGS sequence"/>
</dbReference>
<evidence type="ECO:0000313" key="2">
    <source>
        <dbReference type="Proteomes" id="UP000587367"/>
    </source>
</evidence>
<name>A0ABR6PYV7_9FLAO</name>
<evidence type="ECO:0000313" key="1">
    <source>
        <dbReference type="EMBL" id="MBB6330646.1"/>
    </source>
</evidence>
<organism evidence="1 2">
    <name type="scientific">Chryseobacterium sediminis</name>
    <dbReference type="NCBI Taxonomy" id="1679494"/>
    <lineage>
        <taxon>Bacteria</taxon>
        <taxon>Pseudomonadati</taxon>
        <taxon>Bacteroidota</taxon>
        <taxon>Flavobacteriia</taxon>
        <taxon>Flavobacteriales</taxon>
        <taxon>Weeksellaceae</taxon>
        <taxon>Chryseobacterium group</taxon>
        <taxon>Chryseobacterium</taxon>
    </lineage>
</organism>
<dbReference type="SUPFAM" id="SSF46689">
    <property type="entry name" value="Homeodomain-like"/>
    <property type="match status" value="1"/>
</dbReference>
<protein>
    <submittedName>
        <fullName evidence="1">Transcriptional regulator with XRE-family HTH domain</fullName>
    </submittedName>
</protein>
<sequence length="141" mass="17095">MMLFKDIHIGELIQKRVKETGFSSDRLLNFMQCSHNELSEMYKSKSLDAEVLLKWSKLLTYDFFRIYSQHLLLYSPPLSSDYYQKSKQEKTQLPEFRKNIYTVEMIDFILNLLKTNEKTKQQIIEDYKIPKTTLYKWIKKY</sequence>
<comment type="caution">
    <text evidence="1">The sequence shown here is derived from an EMBL/GenBank/DDBJ whole genome shotgun (WGS) entry which is preliminary data.</text>
</comment>
<accession>A0ABR6PYV7</accession>
<reference evidence="1 2" key="1">
    <citation type="submission" date="2020-08" db="EMBL/GenBank/DDBJ databases">
        <title>Functional genomics of gut bacteria from endangered species of beetles.</title>
        <authorList>
            <person name="Carlos-Shanley C."/>
        </authorList>
    </citation>
    <scope>NUCLEOTIDE SEQUENCE [LARGE SCALE GENOMIC DNA]</scope>
    <source>
        <strain evidence="1 2">S00068</strain>
    </source>
</reference>
<dbReference type="InterPro" id="IPR009057">
    <property type="entry name" value="Homeodomain-like_sf"/>
</dbReference>
<proteinExistence type="predicted"/>